<organism evidence="2">
    <name type="scientific">Caenorhabditis brenneri</name>
    <name type="common">Nematode worm</name>
    <dbReference type="NCBI Taxonomy" id="135651"/>
    <lineage>
        <taxon>Eukaryota</taxon>
        <taxon>Metazoa</taxon>
        <taxon>Ecdysozoa</taxon>
        <taxon>Nematoda</taxon>
        <taxon>Chromadorea</taxon>
        <taxon>Rhabditida</taxon>
        <taxon>Rhabditina</taxon>
        <taxon>Rhabditomorpha</taxon>
        <taxon>Rhabditoidea</taxon>
        <taxon>Rhabditidae</taxon>
        <taxon>Peloderinae</taxon>
        <taxon>Caenorhabditis</taxon>
    </lineage>
</organism>
<dbReference type="EMBL" id="GL380071">
    <property type="protein sequence ID" value="EGT45163.1"/>
    <property type="molecule type" value="Genomic_DNA"/>
</dbReference>
<accession>G0P508</accession>
<keyword evidence="2" id="KW-1185">Reference proteome</keyword>
<sequence length="120" mass="14008">MMKTCVVRRRPVHQAVNNFDGKYKLKETAQQILDAETSCPIKRLPWNIYETTKLFNFIQSRTRGTPLHIFSSGWWFMLPTTQLKCPSITTLAETRMTQINQSSMLVRQGRRENQQYLLGG</sequence>
<dbReference type="Proteomes" id="UP000008068">
    <property type="component" value="Unassembled WGS sequence"/>
</dbReference>
<evidence type="ECO:0000313" key="2">
    <source>
        <dbReference type="Proteomes" id="UP000008068"/>
    </source>
</evidence>
<name>G0P508_CAEBE</name>
<reference evidence="2" key="1">
    <citation type="submission" date="2011-07" db="EMBL/GenBank/DDBJ databases">
        <authorList>
            <consortium name="Caenorhabditis brenneri Sequencing and Analysis Consortium"/>
            <person name="Wilson R.K."/>
        </authorList>
    </citation>
    <scope>NUCLEOTIDE SEQUENCE [LARGE SCALE GENOMIC DNA]</scope>
    <source>
        <strain evidence="2">PB2801</strain>
    </source>
</reference>
<evidence type="ECO:0000313" key="1">
    <source>
        <dbReference type="EMBL" id="EGT45163.1"/>
    </source>
</evidence>
<proteinExistence type="predicted"/>
<gene>
    <name evidence="1" type="ORF">CAEBREN_18159</name>
</gene>
<dbReference type="HOGENOM" id="CLU_2051713_0_0_1"/>
<dbReference type="InParanoid" id="G0P508"/>
<dbReference type="AlphaFoldDB" id="G0P508"/>
<protein>
    <submittedName>
        <fullName evidence="1">Uncharacterized protein</fullName>
    </submittedName>
</protein>